<feature type="transmembrane region" description="Helical" evidence="8">
    <location>
        <begin position="202"/>
        <end position="226"/>
    </location>
</feature>
<keyword evidence="3" id="KW-1003">Cell membrane</keyword>
<feature type="transmembrane region" description="Helical" evidence="8">
    <location>
        <begin position="14"/>
        <end position="35"/>
    </location>
</feature>
<evidence type="ECO:0000256" key="7">
    <source>
        <dbReference type="SAM" id="Coils"/>
    </source>
</evidence>
<feature type="coiled-coil region" evidence="7">
    <location>
        <begin position="445"/>
        <end position="472"/>
    </location>
</feature>
<dbReference type="Pfam" id="PF07690">
    <property type="entry name" value="MFS_1"/>
    <property type="match status" value="1"/>
</dbReference>
<dbReference type="SUPFAM" id="SSF103473">
    <property type="entry name" value="MFS general substrate transporter"/>
    <property type="match status" value="2"/>
</dbReference>
<feature type="transmembrane region" description="Helical" evidence="8">
    <location>
        <begin position="160"/>
        <end position="182"/>
    </location>
</feature>
<keyword evidence="5 8" id="KW-1133">Transmembrane helix</keyword>
<dbReference type="Proteomes" id="UP001211894">
    <property type="component" value="Unassembled WGS sequence"/>
</dbReference>
<evidence type="ECO:0000259" key="9">
    <source>
        <dbReference type="PROSITE" id="PS50850"/>
    </source>
</evidence>
<name>A0ABT4X4X3_9BACI</name>
<evidence type="ECO:0000313" key="11">
    <source>
        <dbReference type="Proteomes" id="UP001211894"/>
    </source>
</evidence>
<feature type="transmembrane region" description="Helical" evidence="8">
    <location>
        <begin position="73"/>
        <end position="94"/>
    </location>
</feature>
<dbReference type="PRINTS" id="PR01036">
    <property type="entry name" value="TCRTETB"/>
</dbReference>
<keyword evidence="2" id="KW-0813">Transport</keyword>
<dbReference type="Gene3D" id="1.20.1250.20">
    <property type="entry name" value="MFS general substrate transporter like domains"/>
    <property type="match status" value="1"/>
</dbReference>
<organism evidence="10 11">
    <name type="scientific">Bacillus changyiensis</name>
    <dbReference type="NCBI Taxonomy" id="3004103"/>
    <lineage>
        <taxon>Bacteria</taxon>
        <taxon>Bacillati</taxon>
        <taxon>Bacillota</taxon>
        <taxon>Bacilli</taxon>
        <taxon>Bacillales</taxon>
        <taxon>Bacillaceae</taxon>
        <taxon>Bacillus</taxon>
    </lineage>
</organism>
<evidence type="ECO:0000256" key="1">
    <source>
        <dbReference type="ARBA" id="ARBA00004651"/>
    </source>
</evidence>
<keyword evidence="7" id="KW-0175">Coiled coil</keyword>
<feature type="transmembrane region" description="Helical" evidence="8">
    <location>
        <begin position="292"/>
        <end position="318"/>
    </location>
</feature>
<feature type="transmembrane region" description="Helical" evidence="8">
    <location>
        <begin position="100"/>
        <end position="122"/>
    </location>
</feature>
<reference evidence="10 11" key="1">
    <citation type="submission" date="2023-01" db="EMBL/GenBank/DDBJ databases">
        <title>Bacillus changyiensis sp. nov., isolated from a coastal deposit.</title>
        <authorList>
            <person name="Xiao G."/>
            <person name="Lai Q."/>
            <person name="Hu Z."/>
            <person name="Shao Z."/>
        </authorList>
    </citation>
    <scope>NUCLEOTIDE SEQUENCE [LARGE SCALE GENOMIC DNA]</scope>
    <source>
        <strain evidence="10 11">CLL-7-23</strain>
    </source>
</reference>
<dbReference type="CDD" id="cd17321">
    <property type="entry name" value="MFS_MMR_MDR_like"/>
    <property type="match status" value="1"/>
</dbReference>
<dbReference type="InterPro" id="IPR011701">
    <property type="entry name" value="MFS"/>
</dbReference>
<feature type="transmembrane region" description="Helical" evidence="8">
    <location>
        <begin position="238"/>
        <end position="259"/>
    </location>
</feature>
<feature type="transmembrane region" description="Helical" evidence="8">
    <location>
        <begin position="47"/>
        <end position="66"/>
    </location>
</feature>
<proteinExistence type="predicted"/>
<keyword evidence="6 8" id="KW-0472">Membrane</keyword>
<comment type="caution">
    <text evidence="10">The sequence shown here is derived from an EMBL/GenBank/DDBJ whole genome shotgun (WGS) entry which is preliminary data.</text>
</comment>
<evidence type="ECO:0000256" key="6">
    <source>
        <dbReference type="ARBA" id="ARBA00023136"/>
    </source>
</evidence>
<protein>
    <submittedName>
        <fullName evidence="10">MFS transporter</fullName>
    </submittedName>
</protein>
<comment type="subcellular location">
    <subcellularLocation>
        <location evidence="1">Cell membrane</location>
        <topology evidence="1">Multi-pass membrane protein</topology>
    </subcellularLocation>
</comment>
<evidence type="ECO:0000256" key="4">
    <source>
        <dbReference type="ARBA" id="ARBA00022692"/>
    </source>
</evidence>
<feature type="domain" description="Major facilitator superfamily (MFS) profile" evidence="9">
    <location>
        <begin position="1"/>
        <end position="383"/>
    </location>
</feature>
<gene>
    <name evidence="10" type="ORF">PJ311_12180</name>
</gene>
<keyword evidence="11" id="KW-1185">Reference proteome</keyword>
<evidence type="ECO:0000256" key="8">
    <source>
        <dbReference type="SAM" id="Phobius"/>
    </source>
</evidence>
<dbReference type="RefSeq" id="WP_271341182.1">
    <property type="nucleotide sequence ID" value="NZ_JAQKAB010000007.1"/>
</dbReference>
<evidence type="ECO:0000256" key="3">
    <source>
        <dbReference type="ARBA" id="ARBA00022475"/>
    </source>
</evidence>
<sequence>MDGRIADILGRNKLYILGLILFSFGSLLCSLSQSATSLIVGRGIQSIGAAIVFPTSMVIGISAVSIDKRHRTLALLGVTQGLAAALGPVIGGMISQYANWKWVFLINVPICAVSVSLCLYFLNVKHEQKLKVSIDWLGLVFSAVSIFYITLVLVKGNEWGWLSLLSVLCYLLGIICLILFLVTEKYCKNPMVHLNLFKDRQFNGAVMTVILSNLFLIGVTVVLPTYLTKIQNESDLTAALLVTPVSAMIFIFSPIASIVTEKIGNFITVLTGFVFMFIAYSMFYHLDMNSSYTGLIIGCLTLGIGYGIIVGLITVMAASSFKGELLTASQSVIAALRQVGIVLAVAIFVSNLNVNINYTKEEILHHAESMVKNLSLTEKQKTKVLENTKMKINKENIGVEENDVRQFVSSKEREHLINNSIANELNKIPKRKRQVVKDSIKQIVTEKIDKNLKKINKTLSDYESEISRFSHQELTAAFLKLYKMS</sequence>
<dbReference type="InterPro" id="IPR020846">
    <property type="entry name" value="MFS_dom"/>
</dbReference>
<dbReference type="EMBL" id="JAQKAB010000007">
    <property type="protein sequence ID" value="MDA7027347.1"/>
    <property type="molecule type" value="Genomic_DNA"/>
</dbReference>
<feature type="transmembrane region" description="Helical" evidence="8">
    <location>
        <begin position="134"/>
        <end position="154"/>
    </location>
</feature>
<evidence type="ECO:0000256" key="2">
    <source>
        <dbReference type="ARBA" id="ARBA00022448"/>
    </source>
</evidence>
<dbReference type="PROSITE" id="PS50850">
    <property type="entry name" value="MFS"/>
    <property type="match status" value="1"/>
</dbReference>
<dbReference type="PANTHER" id="PTHR42718">
    <property type="entry name" value="MAJOR FACILITATOR SUPERFAMILY MULTIDRUG TRANSPORTER MFSC"/>
    <property type="match status" value="1"/>
</dbReference>
<feature type="transmembrane region" description="Helical" evidence="8">
    <location>
        <begin position="266"/>
        <end position="286"/>
    </location>
</feature>
<evidence type="ECO:0000313" key="10">
    <source>
        <dbReference type="EMBL" id="MDA7027347.1"/>
    </source>
</evidence>
<dbReference type="PANTHER" id="PTHR42718:SF46">
    <property type="entry name" value="BLR6921 PROTEIN"/>
    <property type="match status" value="1"/>
</dbReference>
<keyword evidence="4 8" id="KW-0812">Transmembrane</keyword>
<dbReference type="InterPro" id="IPR036259">
    <property type="entry name" value="MFS_trans_sf"/>
</dbReference>
<evidence type="ECO:0000256" key="5">
    <source>
        <dbReference type="ARBA" id="ARBA00022989"/>
    </source>
</evidence>
<accession>A0ABT4X4X3</accession>
<dbReference type="Gene3D" id="1.20.1720.10">
    <property type="entry name" value="Multidrug resistance protein D"/>
    <property type="match status" value="1"/>
</dbReference>